<protein>
    <recommendedName>
        <fullName evidence="4">Reverse transcriptase domain-containing protein</fullName>
    </recommendedName>
</protein>
<gene>
    <name evidence="2" type="ORF">PHMEG_00029563</name>
</gene>
<reference evidence="3" key="1">
    <citation type="submission" date="2017-03" db="EMBL/GenBank/DDBJ databases">
        <title>Phytopthora megakarya and P. palmivora, two closely related causual agents of cacao black pod achieved similar genome size and gene model numbers by different mechanisms.</title>
        <authorList>
            <person name="Ali S."/>
            <person name="Shao J."/>
            <person name="Larry D.J."/>
            <person name="Kronmiller B."/>
            <person name="Shen D."/>
            <person name="Strem M.D."/>
            <person name="Melnick R.L."/>
            <person name="Guiltinan M.J."/>
            <person name="Tyler B.M."/>
            <person name="Meinhardt L.W."/>
            <person name="Bailey B.A."/>
        </authorList>
    </citation>
    <scope>NUCLEOTIDE SEQUENCE [LARGE SCALE GENOMIC DNA]</scope>
    <source>
        <strain evidence="3">zdho120</strain>
    </source>
</reference>
<dbReference type="Gene3D" id="3.10.10.10">
    <property type="entry name" value="HIV Type 1 Reverse Transcriptase, subunit A, domain 1"/>
    <property type="match status" value="1"/>
</dbReference>
<comment type="caution">
    <text evidence="2">The sequence shown here is derived from an EMBL/GenBank/DDBJ whole genome shotgun (WGS) entry which is preliminary data.</text>
</comment>
<evidence type="ECO:0000313" key="3">
    <source>
        <dbReference type="Proteomes" id="UP000198211"/>
    </source>
</evidence>
<organism evidence="2 3">
    <name type="scientific">Phytophthora megakarya</name>
    <dbReference type="NCBI Taxonomy" id="4795"/>
    <lineage>
        <taxon>Eukaryota</taxon>
        <taxon>Sar</taxon>
        <taxon>Stramenopiles</taxon>
        <taxon>Oomycota</taxon>
        <taxon>Peronosporomycetes</taxon>
        <taxon>Peronosporales</taxon>
        <taxon>Peronosporaceae</taxon>
        <taxon>Phytophthora</taxon>
    </lineage>
</organism>
<keyword evidence="1" id="KW-0472">Membrane</keyword>
<dbReference type="PANTHER" id="PTHR33064">
    <property type="entry name" value="POL PROTEIN"/>
    <property type="match status" value="1"/>
</dbReference>
<name>A0A225V2G3_9STRA</name>
<evidence type="ECO:0008006" key="4">
    <source>
        <dbReference type="Google" id="ProtNLM"/>
    </source>
</evidence>
<evidence type="ECO:0000313" key="2">
    <source>
        <dbReference type="EMBL" id="OWY99434.1"/>
    </source>
</evidence>
<keyword evidence="3" id="KW-1185">Reference proteome</keyword>
<keyword evidence="1" id="KW-0812">Transmembrane</keyword>
<dbReference type="InterPro" id="IPR043502">
    <property type="entry name" value="DNA/RNA_pol_sf"/>
</dbReference>
<dbReference type="EMBL" id="NBNE01008490">
    <property type="protein sequence ID" value="OWY99434.1"/>
    <property type="molecule type" value="Genomic_DNA"/>
</dbReference>
<dbReference type="AlphaFoldDB" id="A0A225V2G3"/>
<dbReference type="InterPro" id="IPR043128">
    <property type="entry name" value="Rev_trsase/Diguanyl_cyclase"/>
</dbReference>
<sequence>MLILEVVFDRLRGSSRHFSLDFFKGFLIFGMVVLCYEIYSILTEEGVITPTRVLMNGHNSVAYVQTTDQEMFAEIFNNGLLIWIDDLLGYDNTCMGLLELLKKVLGNCAKKGLKLNPKRMVSGEGVSHDPKTIEALTNLPLTQSDLDFLMETGIGMELRIR</sequence>
<evidence type="ECO:0000256" key="1">
    <source>
        <dbReference type="SAM" id="Phobius"/>
    </source>
</evidence>
<dbReference type="Proteomes" id="UP000198211">
    <property type="component" value="Unassembled WGS sequence"/>
</dbReference>
<feature type="transmembrane region" description="Helical" evidence="1">
    <location>
        <begin position="21"/>
        <end position="42"/>
    </location>
</feature>
<accession>A0A225V2G3</accession>
<dbReference type="SUPFAM" id="SSF56672">
    <property type="entry name" value="DNA/RNA polymerases"/>
    <property type="match status" value="1"/>
</dbReference>
<proteinExistence type="predicted"/>
<dbReference type="Gene3D" id="3.30.70.270">
    <property type="match status" value="1"/>
</dbReference>
<dbReference type="InterPro" id="IPR051320">
    <property type="entry name" value="Viral_Replic_Matur_Polypro"/>
</dbReference>
<dbReference type="PANTHER" id="PTHR33064:SF37">
    <property type="entry name" value="RIBONUCLEASE H"/>
    <property type="match status" value="1"/>
</dbReference>
<dbReference type="OrthoDB" id="111480at2759"/>
<keyword evidence="1" id="KW-1133">Transmembrane helix</keyword>